<keyword evidence="2" id="KW-1185">Reference proteome</keyword>
<evidence type="ECO:0000313" key="2">
    <source>
        <dbReference type="Proteomes" id="UP000236594"/>
    </source>
</evidence>
<dbReference type="AlphaFoldDB" id="A0A316XCD3"/>
<proteinExistence type="predicted"/>
<dbReference type="Proteomes" id="UP000236594">
    <property type="component" value="Unassembled WGS sequence"/>
</dbReference>
<name>A0A316XCD3_9FLAO</name>
<dbReference type="NCBIfam" id="NF047798">
    <property type="entry name" value="leader_Chryseo"/>
    <property type="match status" value="1"/>
</dbReference>
<dbReference type="InterPro" id="IPR058074">
    <property type="entry name" value="Bacteriocin-like"/>
</dbReference>
<comment type="caution">
    <text evidence="1">The sequence shown here is derived from an EMBL/GenBank/DDBJ whole genome shotgun (WGS) entry which is preliminary data.</text>
</comment>
<gene>
    <name evidence="1" type="ORF">C1631_002485</name>
</gene>
<accession>A0A316XCD3</accession>
<reference evidence="1 2" key="1">
    <citation type="submission" date="2018-04" db="EMBL/GenBank/DDBJ databases">
        <title>Draft Genome Sequence of Phosphate-Solubilizing Chryseobacterium sp. ISE14 that is a Biocontrol and Plant Growth-Promoting Rhizobacterium Isolated from Cucumber.</title>
        <authorList>
            <person name="Jeong J.-J."/>
            <person name="Sang M.K."/>
            <person name="Choi I.-G."/>
            <person name="Kim K.D."/>
        </authorList>
    </citation>
    <scope>NUCLEOTIDE SEQUENCE [LARGE SCALE GENOMIC DNA]</scope>
    <source>
        <strain evidence="1 2">ISE14</strain>
    </source>
</reference>
<evidence type="ECO:0000313" key="1">
    <source>
        <dbReference type="EMBL" id="PWN71511.1"/>
    </source>
</evidence>
<dbReference type="RefSeq" id="WP_109710220.1">
    <property type="nucleotide sequence ID" value="NZ_PPED02000001.1"/>
</dbReference>
<organism evidence="1 2">
    <name type="scientific">Chryseobacterium phosphatilyticum</name>
    <dbReference type="NCBI Taxonomy" id="475075"/>
    <lineage>
        <taxon>Bacteria</taxon>
        <taxon>Pseudomonadati</taxon>
        <taxon>Bacteroidota</taxon>
        <taxon>Flavobacteriia</taxon>
        <taxon>Flavobacteriales</taxon>
        <taxon>Weeksellaceae</taxon>
        <taxon>Chryseobacterium group</taxon>
        <taxon>Chryseobacterium</taxon>
    </lineage>
</organism>
<evidence type="ECO:0008006" key="3">
    <source>
        <dbReference type="Google" id="ProtNLM"/>
    </source>
</evidence>
<dbReference type="EMBL" id="PPED02000001">
    <property type="protein sequence ID" value="PWN71511.1"/>
    <property type="molecule type" value="Genomic_DNA"/>
</dbReference>
<protein>
    <recommendedName>
        <fullName evidence="3">Bacteriocin</fullName>
    </recommendedName>
</protein>
<sequence>MKNLKKLDRDQLKSISGEGLLDPIGQLIGGVVGAVGGIVGGLGGVVGGTVTGVLGVVGNGLCQVQCAVGHVVKITVVSCGANTCN</sequence>